<protein>
    <recommendedName>
        <fullName evidence="3">Rna-directed dna polymerase from mobile element jockey-like</fullName>
    </recommendedName>
</protein>
<sequence length="390" mass="43609">MLEQGKSEYQLEHLFTFYSIYIKILHLFVSTTVVDNKKGFFKYVNSKRGSKENISPLLDEVGHLTNRDEDKAETFNAFLASVFNTSYGPWDLQSPLLEDRDWGSDKLAVDLELVRDLLLQLNAHKSMGPDGIHPRVLKELADVIARPLASWESREVPVDWKLANVIPIFKKGKKEDPGNHRPVSHTSVPGKIMEKIILGVIEKHLKDNAVIGQSQHGFTRGKSCLTNLISFYDKVTRLVDEGKAVDVGILLDKMSSIQLGKSIIRWVNNRLKGRAQRVLVNGVTSGWQPVTSGVPQGCGDYLKLNHMTKSVIQTLLELRQAWCCDHFPGEPVPVTNHPLSEEPFPNVQSELPLRQLHSISSCPQISTSPSAAPLEEVVDCNEVTPQPSLL</sequence>
<dbReference type="PANTHER" id="PTHR33395">
    <property type="entry name" value="TRANSCRIPTASE, PUTATIVE-RELATED-RELATED"/>
    <property type="match status" value="1"/>
</dbReference>
<name>A0AAN7N9D3_MYCAM</name>
<organism evidence="1 2">
    <name type="scientific">Mycteria americana</name>
    <name type="common">Wood stork</name>
    <dbReference type="NCBI Taxonomy" id="33587"/>
    <lineage>
        <taxon>Eukaryota</taxon>
        <taxon>Metazoa</taxon>
        <taxon>Chordata</taxon>
        <taxon>Craniata</taxon>
        <taxon>Vertebrata</taxon>
        <taxon>Euteleostomi</taxon>
        <taxon>Archelosauria</taxon>
        <taxon>Archosauria</taxon>
        <taxon>Dinosauria</taxon>
        <taxon>Saurischia</taxon>
        <taxon>Theropoda</taxon>
        <taxon>Coelurosauria</taxon>
        <taxon>Aves</taxon>
        <taxon>Neognathae</taxon>
        <taxon>Neoaves</taxon>
        <taxon>Aequornithes</taxon>
        <taxon>Ciconiiformes</taxon>
        <taxon>Ciconiidae</taxon>
        <taxon>Mycteria</taxon>
    </lineage>
</organism>
<dbReference type="Proteomes" id="UP001333110">
    <property type="component" value="Unassembled WGS sequence"/>
</dbReference>
<evidence type="ECO:0000313" key="2">
    <source>
        <dbReference type="Proteomes" id="UP001333110"/>
    </source>
</evidence>
<evidence type="ECO:0000313" key="1">
    <source>
        <dbReference type="EMBL" id="KAK4807096.1"/>
    </source>
</evidence>
<dbReference type="GO" id="GO:0031012">
    <property type="term" value="C:extracellular matrix"/>
    <property type="evidence" value="ECO:0007669"/>
    <property type="project" value="TreeGrafter"/>
</dbReference>
<proteinExistence type="predicted"/>
<gene>
    <name evidence="1" type="ORF">QYF61_018437</name>
</gene>
<evidence type="ECO:0008006" key="3">
    <source>
        <dbReference type="Google" id="ProtNLM"/>
    </source>
</evidence>
<reference evidence="1 2" key="1">
    <citation type="journal article" date="2023" name="J. Hered.">
        <title>Chromosome-level genome of the wood stork (Mycteria americana) provides insight into avian chromosome evolution.</title>
        <authorList>
            <person name="Flamio R. Jr."/>
            <person name="Ramstad K.M."/>
        </authorList>
    </citation>
    <scope>NUCLEOTIDE SEQUENCE [LARGE SCALE GENOMIC DNA]</scope>
    <source>
        <strain evidence="1">JAX WOST 10</strain>
    </source>
</reference>
<dbReference type="GO" id="GO:0061343">
    <property type="term" value="P:cell adhesion involved in heart morphogenesis"/>
    <property type="evidence" value="ECO:0007669"/>
    <property type="project" value="TreeGrafter"/>
</dbReference>
<dbReference type="PANTHER" id="PTHR33395:SF22">
    <property type="entry name" value="REVERSE TRANSCRIPTASE DOMAIN-CONTAINING PROTEIN"/>
    <property type="match status" value="1"/>
</dbReference>
<dbReference type="GO" id="GO:0007508">
    <property type="term" value="P:larval heart development"/>
    <property type="evidence" value="ECO:0007669"/>
    <property type="project" value="TreeGrafter"/>
</dbReference>
<accession>A0AAN7N9D3</accession>
<keyword evidence="2" id="KW-1185">Reference proteome</keyword>
<dbReference type="AlphaFoldDB" id="A0AAN7N9D3"/>
<comment type="caution">
    <text evidence="1">The sequence shown here is derived from an EMBL/GenBank/DDBJ whole genome shotgun (WGS) entry which is preliminary data.</text>
</comment>
<dbReference type="EMBL" id="JAUNZN010000032">
    <property type="protein sequence ID" value="KAK4807096.1"/>
    <property type="molecule type" value="Genomic_DNA"/>
</dbReference>